<evidence type="ECO:0000313" key="2">
    <source>
        <dbReference type="Proteomes" id="UP000309997"/>
    </source>
</evidence>
<proteinExistence type="predicted"/>
<sequence>MSSINSKSYDSNVGIGYLCALKYVVLLKNLISSAKQEQRADYYGCAGIARGCDIDSPCVEHAEKKKMNKMKTVSAKREIDSSSSKSDEFTKQDVSLTSEGSVCTIEALFDYNSKDTICFKGLDLGKKGTEGAGSNHITRNLEEACKTMDIKSYCKVCGSGSTKYGCQCFNVDNVDVMVKSDAANYGYHHQIWRAKKNSPLNWQKRQRIFREGKVHWERRLDFANMKEHMSLRERNFHSRQNSFADKGLLPTPMVSSAGHNNAACVSNRMVNAERKMHRGFNSKVCFQHDWVPKHRLNGNHSQYFSRSNQAQEIECNKSRLLSDCTFGYDRNHSRGIGWGGYGQTFSRPIFTHGSCCLNPSSAASAHVQQRFTRFIPRMKHVTDRSSDTSVDGKLHSRFVYYNQYRERHVIPCGLKAMWVPVCTKDSVMPEKTYPASACDSYDILQFSCNELPDSHSKGDVVPSFVSSSLNDSKSSSLTSSHRKTSVEGEAPKSEEFSAEAQKVESAMEDMACTEKSRDVSEFLGSQVRTEESNAAQKLQLEYQSTLGHPIAEFERFLHSAAPVITSSSIYKNKLSNSSLHLTQIPITSLQAVWKWYEMPGNYGLEVKARYSQSINGLLAGSTSFCAYFVPFLSAVQLYGYAHLSDACPKDLHTNPELIFEFFETEMPHVRKPLHLKIRDLISIGTSNLQVFGDPSKLESMNLHDLHPATWFSVAWYPIYRIPEGKFSASFLTYHLLGQSAVQSIPIDSLSKMFQIVFPVIGLQSYNTQGDCWFDLRTPDEPSSRKTIKARTAVILSERRRTLEENASLLSRGTVTKDKAKGVNQHPDYMFFTSRKS</sequence>
<keyword evidence="2" id="KW-1185">Reference proteome</keyword>
<organism evidence="1 2">
    <name type="scientific">Populus alba</name>
    <name type="common">White poplar</name>
    <dbReference type="NCBI Taxonomy" id="43335"/>
    <lineage>
        <taxon>Eukaryota</taxon>
        <taxon>Viridiplantae</taxon>
        <taxon>Streptophyta</taxon>
        <taxon>Embryophyta</taxon>
        <taxon>Tracheophyta</taxon>
        <taxon>Spermatophyta</taxon>
        <taxon>Magnoliopsida</taxon>
        <taxon>eudicotyledons</taxon>
        <taxon>Gunneridae</taxon>
        <taxon>Pentapetalae</taxon>
        <taxon>rosids</taxon>
        <taxon>fabids</taxon>
        <taxon>Malpighiales</taxon>
        <taxon>Salicaceae</taxon>
        <taxon>Saliceae</taxon>
        <taxon>Populus</taxon>
    </lineage>
</organism>
<accession>A0ACC4B831</accession>
<protein>
    <submittedName>
        <fullName evidence="1">Uncharacterized protein</fullName>
    </submittedName>
</protein>
<gene>
    <name evidence="1" type="ORF">D5086_025123</name>
</gene>
<evidence type="ECO:0000313" key="1">
    <source>
        <dbReference type="EMBL" id="KAL3574510.1"/>
    </source>
</evidence>
<dbReference type="EMBL" id="RCHU02000013">
    <property type="protein sequence ID" value="KAL3574510.1"/>
    <property type="molecule type" value="Genomic_DNA"/>
</dbReference>
<reference evidence="1 2" key="1">
    <citation type="journal article" date="2024" name="Plant Biotechnol. J.">
        <title>Genome and CRISPR/Cas9 system of a widespread forest tree (Populus alba) in the world.</title>
        <authorList>
            <person name="Liu Y.J."/>
            <person name="Jiang P.F."/>
            <person name="Han X.M."/>
            <person name="Li X.Y."/>
            <person name="Wang H.M."/>
            <person name="Wang Y.J."/>
            <person name="Wang X.X."/>
            <person name="Zeng Q.Y."/>
        </authorList>
    </citation>
    <scope>NUCLEOTIDE SEQUENCE [LARGE SCALE GENOMIC DNA]</scope>
    <source>
        <strain evidence="2">cv. PAL-ZL1</strain>
    </source>
</reference>
<name>A0ACC4B831_POPAL</name>
<comment type="caution">
    <text evidence="1">The sequence shown here is derived from an EMBL/GenBank/DDBJ whole genome shotgun (WGS) entry which is preliminary data.</text>
</comment>
<dbReference type="Proteomes" id="UP000309997">
    <property type="component" value="Unassembled WGS sequence"/>
</dbReference>